<dbReference type="Pfam" id="PF13593">
    <property type="entry name" value="SBF_like"/>
    <property type="match status" value="1"/>
</dbReference>
<feature type="transmembrane region" description="Helical" evidence="1">
    <location>
        <begin position="230"/>
        <end position="249"/>
    </location>
</feature>
<evidence type="ECO:0008006" key="4">
    <source>
        <dbReference type="Google" id="ProtNLM"/>
    </source>
</evidence>
<feature type="transmembrane region" description="Helical" evidence="1">
    <location>
        <begin position="195"/>
        <end position="218"/>
    </location>
</feature>
<evidence type="ECO:0000313" key="2">
    <source>
        <dbReference type="EMBL" id="AHC14701.1"/>
    </source>
</evidence>
<feature type="transmembrane region" description="Helical" evidence="1">
    <location>
        <begin position="255"/>
        <end position="276"/>
    </location>
</feature>
<accession>V5WHQ3</accession>
<keyword evidence="3" id="KW-1185">Reference proteome</keyword>
<dbReference type="PANTHER" id="PTHR18640">
    <property type="entry name" value="SOLUTE CARRIER FAMILY 10 MEMBER 7"/>
    <property type="match status" value="1"/>
</dbReference>
<keyword evidence="1" id="KW-0472">Membrane</keyword>
<dbReference type="Proteomes" id="UP000018680">
    <property type="component" value="Chromosome"/>
</dbReference>
<gene>
    <name evidence="2" type="ORF">L21SP2_1300</name>
</gene>
<name>V5WHQ3_9SPIO</name>
<organism evidence="2 3">
    <name type="scientific">Salinispira pacifica</name>
    <dbReference type="NCBI Taxonomy" id="1307761"/>
    <lineage>
        <taxon>Bacteria</taxon>
        <taxon>Pseudomonadati</taxon>
        <taxon>Spirochaetota</taxon>
        <taxon>Spirochaetia</taxon>
        <taxon>Spirochaetales</taxon>
        <taxon>Spirochaetaceae</taxon>
        <taxon>Salinispira</taxon>
    </lineage>
</organism>
<dbReference type="STRING" id="1307761.L21SP2_1300"/>
<dbReference type="EMBL" id="CP006939">
    <property type="protein sequence ID" value="AHC14701.1"/>
    <property type="molecule type" value="Genomic_DNA"/>
</dbReference>
<dbReference type="AlphaFoldDB" id="V5WHQ3"/>
<reference evidence="2 3" key="1">
    <citation type="journal article" date="2015" name="Stand. Genomic Sci.">
        <title>Complete genome sequence and description of Salinispira pacifica gen. nov., sp. nov., a novel spirochaete isolated form a hypersaline microbial mat.</title>
        <authorList>
            <person name="Ben Hania W."/>
            <person name="Joseph M."/>
            <person name="Schumann P."/>
            <person name="Bunk B."/>
            <person name="Fiebig A."/>
            <person name="Sproer C."/>
            <person name="Klenk H.P."/>
            <person name="Fardeau M.L."/>
            <person name="Spring S."/>
        </authorList>
    </citation>
    <scope>NUCLEOTIDE SEQUENCE [LARGE SCALE GENOMIC DNA]</scope>
    <source>
        <strain evidence="2 3">L21-RPul-D2</strain>
    </source>
</reference>
<dbReference type="HOGENOM" id="CLU_789617_0_0_12"/>
<feature type="transmembrane region" description="Helical" evidence="1">
    <location>
        <begin position="21"/>
        <end position="39"/>
    </location>
</feature>
<dbReference type="RefSeq" id="WP_024267625.1">
    <property type="nucleotide sequence ID" value="NC_023035.1"/>
</dbReference>
<dbReference type="PANTHER" id="PTHR18640:SF10">
    <property type="entry name" value="SODIUM_METABOLITE COTRANSPORTER BASS4, CHLOROPLASTIC-RELATED"/>
    <property type="match status" value="1"/>
</dbReference>
<dbReference type="InterPro" id="IPR038770">
    <property type="entry name" value="Na+/solute_symporter_sf"/>
</dbReference>
<feature type="transmembrane region" description="Helical" evidence="1">
    <location>
        <begin position="94"/>
        <end position="114"/>
    </location>
</feature>
<dbReference type="InterPro" id="IPR016833">
    <property type="entry name" value="Put_Na-Bile_cotransptr"/>
</dbReference>
<keyword evidence="1" id="KW-1133">Transmembrane helix</keyword>
<feature type="transmembrane region" description="Helical" evidence="1">
    <location>
        <begin position="59"/>
        <end position="82"/>
    </location>
</feature>
<dbReference type="Gene3D" id="1.20.1530.20">
    <property type="match status" value="1"/>
</dbReference>
<proteinExistence type="predicted"/>
<evidence type="ECO:0000256" key="1">
    <source>
        <dbReference type="SAM" id="Phobius"/>
    </source>
</evidence>
<feature type="transmembrane region" description="Helical" evidence="1">
    <location>
        <begin position="160"/>
        <end position="183"/>
    </location>
</feature>
<sequence>MPQSSRIKHSGENSGGPGIAGRLRSSWFIIALLTVLIIHQMSPNWHPKDLLDSVVEISALGNLLVAVLFFIQGLGMDVSVLIRSLKRSDFHLRSQLTIFFIFPLLCGIPAALILTSLESLAPGLAALGLPSAVLLLSVLPTTVSSSTVYTRLEGGASELALINAVLANILGILLSPLLVSLLLQLGSAGFSPTEAAGMVLSLLINAGVPLIGGTLLRLIMSYGKSPRRKLPGGAISQLIILLIVLLSPMKSTGGMSLGVSFILAALLYASIARITLTAGRRLPEDEQTALFFLGTQKTMAMGLPLLHQLKAMGAAVDGGITLLIVYHALQLIVGRLGIPGLSPVKSSGDQK</sequence>
<protein>
    <recommendedName>
        <fullName evidence="4">Sodium/bile acid symporter family</fullName>
    </recommendedName>
</protein>
<dbReference type="eggNOG" id="COG0385">
    <property type="taxonomic scope" value="Bacteria"/>
</dbReference>
<feature type="transmembrane region" description="Helical" evidence="1">
    <location>
        <begin position="120"/>
        <end position="139"/>
    </location>
</feature>
<keyword evidence="1" id="KW-0812">Transmembrane</keyword>
<dbReference type="KEGG" id="slr:L21SP2_1300"/>
<evidence type="ECO:0000313" key="3">
    <source>
        <dbReference type="Proteomes" id="UP000018680"/>
    </source>
</evidence>
<dbReference type="OrthoDB" id="370083at2"/>